<evidence type="ECO:0000259" key="1">
    <source>
        <dbReference type="Pfam" id="PF18470"/>
    </source>
</evidence>
<name>A0ABN0C957_NEIMU</name>
<protein>
    <recommendedName>
        <fullName evidence="1">Cas9 alpha-helical lobe domain-containing protein</fullName>
    </recommendedName>
</protein>
<dbReference type="EMBL" id="ACRG01000020">
    <property type="protein sequence ID" value="EFV79822.1"/>
    <property type="molecule type" value="Genomic_DNA"/>
</dbReference>
<sequence length="220" mass="24758">MRHIFSDGLKEGIETLLMTQRPALSGDAVQKMLGHCTFEPTEPKAAKNTYTAERFIWLTKLNNLRILEQGSERPLTNTERATLMDEPYRKSKLTYAQARKLLGLKDTAFFKGLRYGKDNAEASTLMEMKAYHAISRALEKEGLKDKKSPLNLSPELQDEIGTAFSLFKTDEDITGRLKTELTPASNKTLSRPFTVKSASNGSTSAPWLPSTKWFLHFKPA</sequence>
<evidence type="ECO:0000313" key="2">
    <source>
        <dbReference type="EMBL" id="EFV79822.1"/>
    </source>
</evidence>
<organism evidence="2 3">
    <name type="scientific">Neisseria mucosa C102</name>
    <dbReference type="NCBI Taxonomy" id="435832"/>
    <lineage>
        <taxon>Bacteria</taxon>
        <taxon>Pseudomonadati</taxon>
        <taxon>Pseudomonadota</taxon>
        <taxon>Betaproteobacteria</taxon>
        <taxon>Neisseriales</taxon>
        <taxon>Neisseriaceae</taxon>
        <taxon>Neisseria</taxon>
    </lineage>
</organism>
<comment type="caution">
    <text evidence="2">The sequence shown here is derived from an EMBL/GenBank/DDBJ whole genome shotgun (WGS) entry which is preliminary data.</text>
</comment>
<evidence type="ECO:0000313" key="3">
    <source>
        <dbReference type="Proteomes" id="UP000003612"/>
    </source>
</evidence>
<keyword evidence="3" id="KW-1185">Reference proteome</keyword>
<gene>
    <name evidence="2" type="ORF">HMPREF0604_01948</name>
</gene>
<feature type="domain" description="Cas9 alpha-helical lobe" evidence="1">
    <location>
        <begin position="30"/>
        <end position="105"/>
    </location>
</feature>
<dbReference type="Pfam" id="PF18470">
    <property type="entry name" value="Cas9_a"/>
    <property type="match status" value="1"/>
</dbReference>
<proteinExistence type="predicted"/>
<reference evidence="2 3" key="1">
    <citation type="submission" date="2010-12" db="EMBL/GenBank/DDBJ databases">
        <title>The Genome Sequence of Neisseria mucosa strain C102.</title>
        <authorList>
            <consortium name="The Broad Institute Genome Sequencing Platform"/>
            <person name="Earl A."/>
            <person name="Ward D."/>
            <person name="Feldgarden M."/>
            <person name="Gevers D."/>
            <person name="Sibley C.D."/>
            <person name="Field T.R."/>
            <person name="Grinwis M."/>
            <person name="Eshaghurshan C.S."/>
            <person name="Surette M."/>
            <person name="Young S.K."/>
            <person name="Zeng Q."/>
            <person name="Gargeya S."/>
            <person name="Fitzgerald M."/>
            <person name="Haas B."/>
            <person name="Abouelleil A."/>
            <person name="Alvarado L."/>
            <person name="Arachchi H.M."/>
            <person name="Berlin A."/>
            <person name="Brown A."/>
            <person name="Chapman S.B."/>
            <person name="Chen Z."/>
            <person name="Dunbar C."/>
            <person name="Freedman E."/>
            <person name="Gearin G."/>
            <person name="Gellesch M."/>
            <person name="Goldberg J."/>
            <person name="Griggs A."/>
            <person name="Gujja S."/>
            <person name="Heilman E."/>
            <person name="Heiman D."/>
            <person name="Howarth C."/>
            <person name="Larson L."/>
            <person name="Lui A."/>
            <person name="MacDonald P.J.P."/>
            <person name="Mehta T."/>
            <person name="Montmayeur A."/>
            <person name="Murphy C."/>
            <person name="Neiman D."/>
            <person name="Pearson M."/>
            <person name="Priest M."/>
            <person name="Roberts A."/>
            <person name="Saif S."/>
            <person name="Shea T."/>
            <person name="Shenoy N."/>
            <person name="Sisk P."/>
            <person name="Stolte C."/>
            <person name="Sykes S."/>
            <person name="White J."/>
            <person name="Yandava C."/>
            <person name="Nusbaum C."/>
            <person name="Birren B."/>
        </authorList>
    </citation>
    <scope>NUCLEOTIDE SEQUENCE [LARGE SCALE GENOMIC DNA]</scope>
    <source>
        <strain evidence="2 3">C102</strain>
    </source>
</reference>
<dbReference type="InterPro" id="IPR040619">
    <property type="entry name" value="Cas9_alpha-helical_lobe"/>
</dbReference>
<accession>A0ABN0C957</accession>
<dbReference type="Proteomes" id="UP000003612">
    <property type="component" value="Unassembled WGS sequence"/>
</dbReference>